<dbReference type="STRING" id="6832.A0A553PBK5"/>
<comment type="caution">
    <text evidence="8">The sequence shown here is derived from an EMBL/GenBank/DDBJ whole genome shotgun (WGS) entry which is preliminary data.</text>
</comment>
<name>A0A553PBK5_TIGCA</name>
<dbReference type="GO" id="GO:0008270">
    <property type="term" value="F:zinc ion binding"/>
    <property type="evidence" value="ECO:0007669"/>
    <property type="project" value="UniProtKB-KW"/>
</dbReference>
<feature type="region of interest" description="Disordered" evidence="6">
    <location>
        <begin position="428"/>
        <end position="467"/>
    </location>
</feature>
<evidence type="ECO:0000256" key="2">
    <source>
        <dbReference type="ARBA" id="ARBA00022737"/>
    </source>
</evidence>
<keyword evidence="2" id="KW-0677">Repeat</keyword>
<feature type="region of interest" description="Disordered" evidence="6">
    <location>
        <begin position="1"/>
        <end position="24"/>
    </location>
</feature>
<evidence type="ECO:0000313" key="8">
    <source>
        <dbReference type="EMBL" id="TRY75029.1"/>
    </source>
</evidence>
<dbReference type="FunFam" id="3.30.160.60:FF:000446">
    <property type="entry name" value="Zinc finger protein"/>
    <property type="match status" value="2"/>
</dbReference>
<proteinExistence type="predicted"/>
<dbReference type="OrthoDB" id="6077919at2759"/>
<dbReference type="PROSITE" id="PS50157">
    <property type="entry name" value="ZINC_FINGER_C2H2_2"/>
    <property type="match status" value="10"/>
</dbReference>
<evidence type="ECO:0000256" key="3">
    <source>
        <dbReference type="ARBA" id="ARBA00022771"/>
    </source>
</evidence>
<keyword evidence="1" id="KW-0479">Metal-binding</keyword>
<feature type="domain" description="C2H2-type" evidence="7">
    <location>
        <begin position="525"/>
        <end position="548"/>
    </location>
</feature>
<feature type="domain" description="C2H2-type" evidence="7">
    <location>
        <begin position="166"/>
        <end position="193"/>
    </location>
</feature>
<accession>A0A553PBK5</accession>
<keyword evidence="3 5" id="KW-0863">Zinc-finger</keyword>
<reference evidence="8 9" key="1">
    <citation type="journal article" date="2018" name="Nat. Ecol. Evol.">
        <title>Genomic signatures of mitonuclear coevolution across populations of Tigriopus californicus.</title>
        <authorList>
            <person name="Barreto F.S."/>
            <person name="Watson E.T."/>
            <person name="Lima T.G."/>
            <person name="Willett C.S."/>
            <person name="Edmands S."/>
            <person name="Li W."/>
            <person name="Burton R.S."/>
        </authorList>
    </citation>
    <scope>NUCLEOTIDE SEQUENCE [LARGE SCALE GENOMIC DNA]</scope>
    <source>
        <strain evidence="8 9">San Diego</strain>
    </source>
</reference>
<dbReference type="Pfam" id="PF13894">
    <property type="entry name" value="zf-C2H2_4"/>
    <property type="match status" value="1"/>
</dbReference>
<evidence type="ECO:0000256" key="6">
    <source>
        <dbReference type="SAM" id="MobiDB-lite"/>
    </source>
</evidence>
<feature type="domain" description="C2H2-type" evidence="7">
    <location>
        <begin position="78"/>
        <end position="105"/>
    </location>
</feature>
<gene>
    <name evidence="8" type="ORF">TCAL_15595</name>
</gene>
<feature type="domain" description="C2H2-type" evidence="7">
    <location>
        <begin position="619"/>
        <end position="644"/>
    </location>
</feature>
<sequence>MAVLMDPPCPPLSPASSSSSSSSSASSLDVRVILTELNPSESTVSQPVELEESTQDQAHIGSGLLQVNPDPHDASSQCRCPVCGQQFQSAPQLYGHWRKHAQASDLVLECCTQTFKQLKLYLAHIQDRHASHLPEPINCPHCPWNTDRAFKLRDHLQRIHEKKKDHPCQYCSQAFFKASDLKTHVQLHLGFKRFTCEVCQKQFAHGSNFKRHRLTHTQIRPLVCAICGSRFRQHAGLRAHFWNIHHHPRSGFACPLCPVVVVTLDSLKRHGRAQHEMSPEQLASMVAQAKAQEGRRKSLDDPMEATRKFHCYVCGQTFPRQVLLQDHVAQDHSSDFKCQKCGKSEDSQEALLSHTCTSRKSTRVRPKPRSSKSRPMAPLTVKPSPADPVPPSKPVEEFNAMSEVQYMVIHTLSEEMAVSLVDLADVPSSLNERPSDNRLDVAPSRLVNDPHNIESSELEPPEVDSSDFRQLPACPAQSDTKNKVTSVSSDTSQKSKFCCPDCAKVFSRKDSLKQHLSSHHPLNGINCRVCDQVFAWRSTLHRHLWNAHGLLPSRSQLKQSSLKCAQCTLKFRTEAQLQIHVRRDHVKERQHHCTQCSKTFFKKSDLKTHLRVHTNDRPYACDQCSKSFSHISAYHRHRKKLHAT</sequence>
<keyword evidence="9" id="KW-1185">Reference proteome</keyword>
<dbReference type="PANTHER" id="PTHR24409:SF295">
    <property type="entry name" value="AZ2-RELATED"/>
    <property type="match status" value="1"/>
</dbReference>
<feature type="compositionally biased region" description="Basic residues" evidence="6">
    <location>
        <begin position="360"/>
        <end position="372"/>
    </location>
</feature>
<dbReference type="InterPro" id="IPR013087">
    <property type="entry name" value="Znf_C2H2_type"/>
</dbReference>
<feature type="region of interest" description="Disordered" evidence="6">
    <location>
        <begin position="351"/>
        <end position="395"/>
    </location>
</feature>
<evidence type="ECO:0000313" key="9">
    <source>
        <dbReference type="Proteomes" id="UP000318571"/>
    </source>
</evidence>
<dbReference type="GO" id="GO:0000977">
    <property type="term" value="F:RNA polymerase II transcription regulatory region sequence-specific DNA binding"/>
    <property type="evidence" value="ECO:0007669"/>
    <property type="project" value="TreeGrafter"/>
</dbReference>
<dbReference type="SMART" id="SM00355">
    <property type="entry name" value="ZnF_C2H2"/>
    <property type="match status" value="13"/>
</dbReference>
<dbReference type="AlphaFoldDB" id="A0A553PBK5"/>
<feature type="domain" description="C2H2-type" evidence="7">
    <location>
        <begin position="309"/>
        <end position="337"/>
    </location>
</feature>
<dbReference type="Pfam" id="PF00096">
    <property type="entry name" value="zf-C2H2"/>
    <property type="match status" value="2"/>
</dbReference>
<dbReference type="Gene3D" id="3.30.160.60">
    <property type="entry name" value="Classic Zinc Finger"/>
    <property type="match status" value="9"/>
</dbReference>
<dbReference type="InterPro" id="IPR036236">
    <property type="entry name" value="Znf_C2H2_sf"/>
</dbReference>
<keyword evidence="4" id="KW-0862">Zinc</keyword>
<feature type="domain" description="C2H2-type" evidence="7">
    <location>
        <begin position="497"/>
        <end position="519"/>
    </location>
</feature>
<feature type="compositionally biased region" description="Acidic residues" evidence="6">
    <location>
        <begin position="456"/>
        <end position="465"/>
    </location>
</feature>
<dbReference type="SUPFAM" id="SSF57667">
    <property type="entry name" value="beta-beta-alpha zinc fingers"/>
    <property type="match status" value="5"/>
</dbReference>
<dbReference type="OMA" id="SHMITHA"/>
<feature type="compositionally biased region" description="Low complexity" evidence="6">
    <location>
        <begin position="14"/>
        <end position="24"/>
    </location>
</feature>
<dbReference type="GO" id="GO:0000981">
    <property type="term" value="F:DNA-binding transcription factor activity, RNA polymerase II-specific"/>
    <property type="evidence" value="ECO:0007669"/>
    <property type="project" value="TreeGrafter"/>
</dbReference>
<organism evidence="8 9">
    <name type="scientific">Tigriopus californicus</name>
    <name type="common">Marine copepod</name>
    <dbReference type="NCBI Taxonomy" id="6832"/>
    <lineage>
        <taxon>Eukaryota</taxon>
        <taxon>Metazoa</taxon>
        <taxon>Ecdysozoa</taxon>
        <taxon>Arthropoda</taxon>
        <taxon>Crustacea</taxon>
        <taxon>Multicrustacea</taxon>
        <taxon>Hexanauplia</taxon>
        <taxon>Copepoda</taxon>
        <taxon>Harpacticoida</taxon>
        <taxon>Harpacticidae</taxon>
        <taxon>Tigriopus</taxon>
    </lineage>
</organism>
<dbReference type="EMBL" id="VCGU01000005">
    <property type="protein sequence ID" value="TRY75029.1"/>
    <property type="molecule type" value="Genomic_DNA"/>
</dbReference>
<evidence type="ECO:0000256" key="4">
    <source>
        <dbReference type="ARBA" id="ARBA00022833"/>
    </source>
</evidence>
<protein>
    <recommendedName>
        <fullName evidence="7">C2H2-type domain-containing protein</fullName>
    </recommendedName>
</protein>
<feature type="domain" description="C2H2-type" evidence="7">
    <location>
        <begin position="562"/>
        <end position="590"/>
    </location>
</feature>
<dbReference type="PROSITE" id="PS00028">
    <property type="entry name" value="ZINC_FINGER_C2H2_1"/>
    <property type="match status" value="10"/>
</dbReference>
<evidence type="ECO:0000259" key="7">
    <source>
        <dbReference type="PROSITE" id="PS50157"/>
    </source>
</evidence>
<feature type="domain" description="C2H2-type" evidence="7">
    <location>
        <begin position="222"/>
        <end position="250"/>
    </location>
</feature>
<dbReference type="FunFam" id="3.30.160.60:FF:000100">
    <property type="entry name" value="Zinc finger 45-like"/>
    <property type="match status" value="1"/>
</dbReference>
<evidence type="ECO:0000256" key="1">
    <source>
        <dbReference type="ARBA" id="ARBA00022723"/>
    </source>
</evidence>
<dbReference type="GO" id="GO:0005634">
    <property type="term" value="C:nucleus"/>
    <property type="evidence" value="ECO:0007669"/>
    <property type="project" value="TreeGrafter"/>
</dbReference>
<dbReference type="Proteomes" id="UP000318571">
    <property type="component" value="Chromosome 2"/>
</dbReference>
<feature type="domain" description="C2H2-type" evidence="7">
    <location>
        <begin position="194"/>
        <end position="221"/>
    </location>
</feature>
<dbReference type="PANTHER" id="PTHR24409">
    <property type="entry name" value="ZINC FINGER PROTEIN 142"/>
    <property type="match status" value="1"/>
</dbReference>
<feature type="domain" description="C2H2-type" evidence="7">
    <location>
        <begin position="591"/>
        <end position="618"/>
    </location>
</feature>
<evidence type="ECO:0000256" key="5">
    <source>
        <dbReference type="PROSITE-ProRule" id="PRU00042"/>
    </source>
</evidence>